<keyword evidence="1" id="KW-0472">Membrane</keyword>
<dbReference type="RefSeq" id="WP_256425203.1">
    <property type="nucleotide sequence ID" value="NZ_JANHDY010000072.1"/>
</dbReference>
<sequence>MLNGSGWAWFLVWLWEAKWFMLALIVPSFLIGLGTGWLTWA</sequence>
<protein>
    <submittedName>
        <fullName evidence="2">Uncharacterized protein</fullName>
    </submittedName>
</protein>
<dbReference type="Proteomes" id="UP001204643">
    <property type="component" value="Unassembled WGS sequence"/>
</dbReference>
<evidence type="ECO:0000256" key="1">
    <source>
        <dbReference type="SAM" id="Phobius"/>
    </source>
</evidence>
<gene>
    <name evidence="2" type="ORF">NPM19_27275</name>
</gene>
<accession>A0AAW5L276</accession>
<feature type="transmembrane region" description="Helical" evidence="1">
    <location>
        <begin position="20"/>
        <end position="40"/>
    </location>
</feature>
<reference evidence="2" key="1">
    <citation type="submission" date="2022-07" db="EMBL/GenBank/DDBJ databases">
        <title>Identification and characterization of Bacillus thuringiensis and other Bacillus cereus group isolates from spinach by whole genome sequencing.</title>
        <authorList>
            <person name="Zao X."/>
            <person name="Zervas A."/>
            <person name="Hendriks M."/>
            <person name="Rajkovic A."/>
            <person name="Van Overbeek L."/>
            <person name="Hendriksen N.B."/>
            <person name="Uyttendaele M."/>
        </authorList>
    </citation>
    <scope>NUCLEOTIDE SEQUENCE</scope>
    <source>
        <strain evidence="2">781001F-1</strain>
    </source>
</reference>
<evidence type="ECO:0000313" key="2">
    <source>
        <dbReference type="EMBL" id="MCQ6288326.1"/>
    </source>
</evidence>
<organism evidence="2 3">
    <name type="scientific">Bacillus cereus</name>
    <dbReference type="NCBI Taxonomy" id="1396"/>
    <lineage>
        <taxon>Bacteria</taxon>
        <taxon>Bacillati</taxon>
        <taxon>Bacillota</taxon>
        <taxon>Bacilli</taxon>
        <taxon>Bacillales</taxon>
        <taxon>Bacillaceae</taxon>
        <taxon>Bacillus</taxon>
        <taxon>Bacillus cereus group</taxon>
    </lineage>
</organism>
<name>A0AAW5L276_BACCE</name>
<dbReference type="EMBL" id="JANHEB010000066">
    <property type="protein sequence ID" value="MCQ6288326.1"/>
    <property type="molecule type" value="Genomic_DNA"/>
</dbReference>
<proteinExistence type="predicted"/>
<comment type="caution">
    <text evidence="2">The sequence shown here is derived from an EMBL/GenBank/DDBJ whole genome shotgun (WGS) entry which is preliminary data.</text>
</comment>
<keyword evidence="1" id="KW-0812">Transmembrane</keyword>
<keyword evidence="1" id="KW-1133">Transmembrane helix</keyword>
<dbReference type="AlphaFoldDB" id="A0AAW5L276"/>
<evidence type="ECO:0000313" key="3">
    <source>
        <dbReference type="Proteomes" id="UP001204643"/>
    </source>
</evidence>